<evidence type="ECO:0000256" key="1">
    <source>
        <dbReference type="SAM" id="MobiDB-lite"/>
    </source>
</evidence>
<feature type="region of interest" description="Disordered" evidence="1">
    <location>
        <begin position="199"/>
        <end position="218"/>
    </location>
</feature>
<dbReference type="Proteomes" id="UP001162480">
    <property type="component" value="Chromosome 3"/>
</dbReference>
<dbReference type="InterPro" id="IPR048998">
    <property type="entry name" value="STPR"/>
</dbReference>
<evidence type="ECO:0000313" key="3">
    <source>
        <dbReference type="EMBL" id="CAI9720211.1"/>
    </source>
</evidence>
<dbReference type="AlphaFoldDB" id="A0AA36AQ28"/>
<evidence type="ECO:0000259" key="2">
    <source>
        <dbReference type="SMART" id="SM00225"/>
    </source>
</evidence>
<dbReference type="SUPFAM" id="SSF54695">
    <property type="entry name" value="POZ domain"/>
    <property type="match status" value="1"/>
</dbReference>
<sequence>MGRFKKYLNETEKQEAKKVRERERRANETNDERLERLRKLSFNAQKRRAEETSEERKQRLRRLSQNELKRRAKETKEERYERLRKLAQYARNRRATGSKNHNTRQGKKIQEEKQNANGYIKVNLLKYYDVQEFHHQEEMQHNPGNNISRLKTSRLDCASTLQLHQTHANNVQNLNEMSSSQWKRKASEAATIRIEDVTPDTNFKQTNSKASKTRRSTSHSMTDEVIVFPQSAVSPVQERHVLVVPNHQAAVMSNLFSLWKARRLCDSYISNGTINVMIHKMVLGAVCPKLLPVLHHSSKGSFPNVVFPSSVSKEGLLAFAEYMYSGILDLNEEILVQLKTIAEKLEMKDFEDLCCKELNKAKTKDILSGVVEPLLAEPCSLSGLFPSRTQGDPNEVQNSMFMKLFRNNYSNINMQADVSVTTTSVSDVRSAENMVTDQIVDIKTEVEPVIQAATKYNSLQLKIEPCSLGESQNSIQEELCIDIGNITAINNDVQLKPAASTTSGKVINRDNDFGVSHSNKHLDSSDVIYISEDTCLSQHSENCDNDTDDQDEVQLISVTSVTGNIIEDNLSNNSDLVEISSTLPTNTKWLQTSNSKPCPVNLFSVNDSGYSTL</sequence>
<feature type="compositionally biased region" description="Basic and acidic residues" evidence="1">
    <location>
        <begin position="74"/>
        <end position="84"/>
    </location>
</feature>
<protein>
    <submittedName>
        <fullName evidence="3">XP_036357332.1uncharacterized protein LOC115209332</fullName>
    </submittedName>
</protein>
<feature type="compositionally biased region" description="Basic residues" evidence="1">
    <location>
        <begin position="91"/>
        <end position="107"/>
    </location>
</feature>
<dbReference type="EMBL" id="OX597816">
    <property type="protein sequence ID" value="CAI9720211.1"/>
    <property type="molecule type" value="Genomic_DNA"/>
</dbReference>
<feature type="compositionally biased region" description="Polar residues" evidence="1">
    <location>
        <begin position="199"/>
        <end position="210"/>
    </location>
</feature>
<organism evidence="3 4">
    <name type="scientific">Octopus vulgaris</name>
    <name type="common">Common octopus</name>
    <dbReference type="NCBI Taxonomy" id="6645"/>
    <lineage>
        <taxon>Eukaryota</taxon>
        <taxon>Metazoa</taxon>
        <taxon>Spiralia</taxon>
        <taxon>Lophotrochozoa</taxon>
        <taxon>Mollusca</taxon>
        <taxon>Cephalopoda</taxon>
        <taxon>Coleoidea</taxon>
        <taxon>Octopodiformes</taxon>
        <taxon>Octopoda</taxon>
        <taxon>Incirrata</taxon>
        <taxon>Octopodidae</taxon>
        <taxon>Octopus</taxon>
    </lineage>
</organism>
<reference evidence="3" key="1">
    <citation type="submission" date="2023-08" db="EMBL/GenBank/DDBJ databases">
        <authorList>
            <person name="Alioto T."/>
            <person name="Alioto T."/>
            <person name="Gomez Garrido J."/>
        </authorList>
    </citation>
    <scope>NUCLEOTIDE SEQUENCE</scope>
</reference>
<dbReference type="Pfam" id="PF00651">
    <property type="entry name" value="BTB"/>
    <property type="match status" value="1"/>
</dbReference>
<accession>A0AA36AQ28</accession>
<dbReference type="Pfam" id="PF21107">
    <property type="entry name" value="STPRs"/>
    <property type="match status" value="1"/>
</dbReference>
<feature type="domain" description="BTB" evidence="2">
    <location>
        <begin position="265"/>
        <end position="362"/>
    </location>
</feature>
<name>A0AA36AQ28_OCTVU</name>
<dbReference type="InterPro" id="IPR000210">
    <property type="entry name" value="BTB/POZ_dom"/>
</dbReference>
<feature type="compositionally biased region" description="Basic and acidic residues" evidence="1">
    <location>
        <begin position="47"/>
        <end position="57"/>
    </location>
</feature>
<feature type="region of interest" description="Disordered" evidence="1">
    <location>
        <begin position="1"/>
        <end position="114"/>
    </location>
</feature>
<dbReference type="InterPro" id="IPR011333">
    <property type="entry name" value="SKP1/BTB/POZ_sf"/>
</dbReference>
<keyword evidence="4" id="KW-1185">Reference proteome</keyword>
<evidence type="ECO:0000313" key="4">
    <source>
        <dbReference type="Proteomes" id="UP001162480"/>
    </source>
</evidence>
<feature type="compositionally biased region" description="Basic and acidic residues" evidence="1">
    <location>
        <begin position="7"/>
        <end position="38"/>
    </location>
</feature>
<proteinExistence type="predicted"/>
<dbReference type="SMART" id="SM00225">
    <property type="entry name" value="BTB"/>
    <property type="match status" value="1"/>
</dbReference>
<dbReference type="Gene3D" id="3.30.710.10">
    <property type="entry name" value="Potassium Channel Kv1.1, Chain A"/>
    <property type="match status" value="1"/>
</dbReference>
<gene>
    <name evidence="3" type="ORF">OCTVUL_1B025842</name>
</gene>